<dbReference type="Proteomes" id="UP000675653">
    <property type="component" value="Unassembled WGS sequence"/>
</dbReference>
<feature type="chain" id="PRO_5046621915" evidence="2">
    <location>
        <begin position="21"/>
        <end position="164"/>
    </location>
</feature>
<dbReference type="EMBL" id="JAGRZL010000064">
    <property type="protein sequence ID" value="MBR7631072.1"/>
    <property type="molecule type" value="Genomic_DNA"/>
</dbReference>
<sequence>MKYMKMAVIAMMALAFESQAEYLSVPTLATADIIISDPQSVSHTLVPERGLLAGQLNEGTPVALGYVQTIPKETSIALAWASGTPDKTNSHIIPSLENSNNTLTVSFFNPDAGQTFLVDNAINAFVLSATEPKSDWRYVVRAAHSQRVAAGTYQLVINAYLYAL</sequence>
<gene>
    <name evidence="3" type="ORF">KAT72_19135</name>
</gene>
<evidence type="ECO:0000256" key="1">
    <source>
        <dbReference type="ARBA" id="ARBA00022729"/>
    </source>
</evidence>
<dbReference type="Gene3D" id="2.60.40.1570">
    <property type="entry name" value="Dr adhesin"/>
    <property type="match status" value="1"/>
</dbReference>
<evidence type="ECO:0000313" key="3">
    <source>
        <dbReference type="EMBL" id="MBR7631072.1"/>
    </source>
</evidence>
<feature type="signal peptide" evidence="2">
    <location>
        <begin position="1"/>
        <end position="20"/>
    </location>
</feature>
<dbReference type="SUPFAM" id="SSF49401">
    <property type="entry name" value="Bacterial adhesins"/>
    <property type="match status" value="1"/>
</dbReference>
<keyword evidence="1 2" id="KW-0732">Signal</keyword>
<comment type="caution">
    <text evidence="3">The sequence shown here is derived from an EMBL/GenBank/DDBJ whole genome shotgun (WGS) entry which is preliminary data.</text>
</comment>
<dbReference type="InterPro" id="IPR037028">
    <property type="entry name" value="Dr_adhesin_sf"/>
</dbReference>
<accession>A0ABS5GVA0</accession>
<name>A0ABS5GVA0_9GAMM</name>
<organism evidence="3 4">
    <name type="scientific">Aeromonas popoffii</name>
    <dbReference type="NCBI Taxonomy" id="70856"/>
    <lineage>
        <taxon>Bacteria</taxon>
        <taxon>Pseudomonadati</taxon>
        <taxon>Pseudomonadota</taxon>
        <taxon>Gammaproteobacteria</taxon>
        <taxon>Aeromonadales</taxon>
        <taxon>Aeromonadaceae</taxon>
        <taxon>Aeromonas</taxon>
    </lineage>
</organism>
<proteinExistence type="predicted"/>
<reference evidence="3 4" key="1">
    <citation type="submission" date="2021-04" db="EMBL/GenBank/DDBJ databases">
        <title>Draft Genome of Aeromonas popoffii ID682, isolated from a natural water source in Idaho.</title>
        <authorList>
            <person name="Testerman T."/>
            <person name="Graf J."/>
        </authorList>
    </citation>
    <scope>NUCLEOTIDE SEQUENCE [LARGE SCALE GENOMIC DNA]</scope>
    <source>
        <strain evidence="3 4">ID682</strain>
    </source>
</reference>
<dbReference type="RefSeq" id="WP_212514592.1">
    <property type="nucleotide sequence ID" value="NZ_CAWQDX010000090.1"/>
</dbReference>
<dbReference type="InterPro" id="IPR008966">
    <property type="entry name" value="Adhesion_dom_sf"/>
</dbReference>
<evidence type="ECO:0000256" key="2">
    <source>
        <dbReference type="SAM" id="SignalP"/>
    </source>
</evidence>
<keyword evidence="4" id="KW-1185">Reference proteome</keyword>
<evidence type="ECO:0000313" key="4">
    <source>
        <dbReference type="Proteomes" id="UP000675653"/>
    </source>
</evidence>
<protein>
    <submittedName>
        <fullName evidence="3">Uncharacterized protein</fullName>
    </submittedName>
</protein>